<evidence type="ECO:0000313" key="2">
    <source>
        <dbReference type="Proteomes" id="UP000315423"/>
    </source>
</evidence>
<sequence>MENILALKKLALISGLNGIIKFSSSEFADYISSSPQTASRRLQSLEQVGYITRRIDPSGQQIRITKEGRKVLETEYLEYRKIFTSPSTPIELTGHIITGLGEGQYYITVKGYRDQFIKLLGFDPYPGTLNIKLETESIKCRPLLNLKDEIIIKGFSTRNRTFGGGRCYPVTLGNNITGAIMIPDRTHYPDDIIEIISPENLREHLDLKDDSTITVVVQ</sequence>
<protein>
    <submittedName>
        <fullName evidence="1">DUF120 domain-containing protein</fullName>
    </submittedName>
</protein>
<gene>
    <name evidence="1" type="ORF">C5S46_04190</name>
</gene>
<comment type="caution">
    <text evidence="1">The sequence shown here is derived from an EMBL/GenBank/DDBJ whole genome shotgun (WGS) entry which is preliminary data.</text>
</comment>
<evidence type="ECO:0000313" key="1">
    <source>
        <dbReference type="EMBL" id="TKY91756.1"/>
    </source>
</evidence>
<organism evidence="1 2">
    <name type="scientific">Candidatus Methanomarinus sp</name>
    <dbReference type="NCBI Taxonomy" id="3386244"/>
    <lineage>
        <taxon>Archaea</taxon>
        <taxon>Methanobacteriati</taxon>
        <taxon>Methanobacteriota</taxon>
        <taxon>Stenosarchaea group</taxon>
        <taxon>Methanomicrobia</taxon>
        <taxon>Methanosarcinales</taxon>
        <taxon>ANME-2 cluster</taxon>
        <taxon>Candidatus Methanocomedenaceae</taxon>
        <taxon>Candidatus Methanomarinus</taxon>
    </lineage>
</organism>
<name>A0AC61SAX8_9EURY</name>
<dbReference type="EMBL" id="QYBA01000134">
    <property type="protein sequence ID" value="TKY91756.1"/>
    <property type="molecule type" value="Genomic_DNA"/>
</dbReference>
<proteinExistence type="predicted"/>
<reference evidence="1" key="1">
    <citation type="submission" date="2018-09" db="EMBL/GenBank/DDBJ databases">
        <title>A genomic encyclopedia of anaerobic methanotrophic archaea.</title>
        <authorList>
            <person name="Skennerton C.T."/>
            <person name="Chadwick G.L."/>
            <person name="Laso-Perez R."/>
            <person name="Leu A.O."/>
            <person name="Speth D.R."/>
            <person name="Yu H."/>
            <person name="Morgan-Lang C."/>
            <person name="Hatzenpichler R."/>
            <person name="Goudeau D."/>
            <person name="Malmstrom R."/>
            <person name="Woyke T."/>
            <person name="Hallam S."/>
            <person name="Tyson G.W."/>
            <person name="Wegener G."/>
            <person name="Boetius A."/>
            <person name="Orphan V.J."/>
        </authorList>
    </citation>
    <scope>NUCLEOTIDE SEQUENCE</scope>
    <source>
        <strain evidence="1">CONS3730D10UFb2</strain>
    </source>
</reference>
<accession>A0AC61SAX8</accession>
<dbReference type="Proteomes" id="UP000315423">
    <property type="component" value="Unassembled WGS sequence"/>
</dbReference>